<keyword evidence="3 9" id="KW-0285">Flavoprotein</keyword>
<keyword evidence="5 9" id="KW-0560">Oxidoreductase</keyword>
<dbReference type="SUPFAM" id="SSF55424">
    <property type="entry name" value="FAD/NAD-linked reductases, dimerisation (C-terminal) domain"/>
    <property type="match status" value="1"/>
</dbReference>
<dbReference type="GO" id="GO:0050660">
    <property type="term" value="F:flavin adenine dinucleotide binding"/>
    <property type="evidence" value="ECO:0007669"/>
    <property type="project" value="TreeGrafter"/>
</dbReference>
<dbReference type="Gene3D" id="3.50.50.60">
    <property type="entry name" value="FAD/NAD(P)-binding domain"/>
    <property type="match status" value="2"/>
</dbReference>
<keyword evidence="8 9" id="KW-0676">Redox-active center</keyword>
<dbReference type="EC" id="1.8.1.4" evidence="12"/>
<dbReference type="InterPro" id="IPR023753">
    <property type="entry name" value="FAD/NAD-binding_dom"/>
</dbReference>
<evidence type="ECO:0000259" key="11">
    <source>
        <dbReference type="Pfam" id="PF07992"/>
    </source>
</evidence>
<dbReference type="InterPro" id="IPR050151">
    <property type="entry name" value="Class-I_Pyr_Nuc-Dis_Oxidored"/>
</dbReference>
<evidence type="ECO:0000256" key="1">
    <source>
        <dbReference type="ARBA" id="ARBA00001974"/>
    </source>
</evidence>
<evidence type="ECO:0000256" key="8">
    <source>
        <dbReference type="ARBA" id="ARBA00023284"/>
    </source>
</evidence>
<feature type="domain" description="FAD/NAD(P)-binding" evidence="11">
    <location>
        <begin position="4"/>
        <end position="319"/>
    </location>
</feature>
<dbReference type="GeneID" id="5143214"/>
<evidence type="ECO:0000256" key="6">
    <source>
        <dbReference type="ARBA" id="ARBA00023027"/>
    </source>
</evidence>
<dbReference type="AlphaFoldDB" id="Q0W7Q8"/>
<dbReference type="PRINTS" id="PR00368">
    <property type="entry name" value="FADPNR"/>
</dbReference>
<name>Q0W7Q8_METAR</name>
<evidence type="ECO:0000313" key="13">
    <source>
        <dbReference type="Proteomes" id="UP000000663"/>
    </source>
</evidence>
<reference evidence="12 13" key="1">
    <citation type="journal article" date="2006" name="Science">
        <title>Genome of rice cluster I archaea -- the key methane producers in the rice rhizosphere.</title>
        <authorList>
            <person name="Erkel C."/>
            <person name="Kube M."/>
            <person name="Reinhardt R."/>
            <person name="Liesack W."/>
        </authorList>
    </citation>
    <scope>NUCLEOTIDE SEQUENCE [LARGE SCALE GENOMIC DNA]</scope>
    <source>
        <strain evidence="13">DSM 22066 / NBRC 105507 / MRE50</strain>
    </source>
</reference>
<evidence type="ECO:0000256" key="4">
    <source>
        <dbReference type="ARBA" id="ARBA00022827"/>
    </source>
</evidence>
<evidence type="ECO:0000256" key="7">
    <source>
        <dbReference type="ARBA" id="ARBA00023157"/>
    </source>
</evidence>
<dbReference type="KEGG" id="rci:RCIX79"/>
<dbReference type="PIRSF" id="PIRSF000350">
    <property type="entry name" value="Mercury_reductase_MerA"/>
    <property type="match status" value="1"/>
</dbReference>
<accession>Q0W7Q8</accession>
<organism evidence="12 13">
    <name type="scientific">Methanocella arvoryzae (strain DSM 22066 / NBRC 105507 / MRE50)</name>
    <dbReference type="NCBI Taxonomy" id="351160"/>
    <lineage>
        <taxon>Archaea</taxon>
        <taxon>Methanobacteriati</taxon>
        <taxon>Methanobacteriota</taxon>
        <taxon>Stenosarchaea group</taxon>
        <taxon>Methanomicrobia</taxon>
        <taxon>Methanocellales</taxon>
        <taxon>Methanocellaceae</taxon>
        <taxon>Methanocella</taxon>
    </lineage>
</organism>
<dbReference type="GO" id="GO:0004148">
    <property type="term" value="F:dihydrolipoyl dehydrogenase (NADH) activity"/>
    <property type="evidence" value="ECO:0007669"/>
    <property type="project" value="UniProtKB-EC"/>
</dbReference>
<comment type="similarity">
    <text evidence="2 9">Belongs to the class-I pyridine nucleotide-disulfide oxidoreductase family.</text>
</comment>
<feature type="domain" description="Pyridine nucleotide-disulphide oxidoreductase dimerisation" evidence="10">
    <location>
        <begin position="340"/>
        <end position="449"/>
    </location>
</feature>
<keyword evidence="4 9" id="KW-0274">FAD</keyword>
<evidence type="ECO:0000259" key="10">
    <source>
        <dbReference type="Pfam" id="PF02852"/>
    </source>
</evidence>
<proteinExistence type="inferred from homology"/>
<keyword evidence="6" id="KW-0520">NAD</keyword>
<evidence type="ECO:0000256" key="2">
    <source>
        <dbReference type="ARBA" id="ARBA00007532"/>
    </source>
</evidence>
<dbReference type="PANTHER" id="PTHR22912:SF151">
    <property type="entry name" value="DIHYDROLIPOYL DEHYDROGENASE, MITOCHONDRIAL"/>
    <property type="match status" value="1"/>
</dbReference>
<dbReference type="InterPro" id="IPR036188">
    <property type="entry name" value="FAD/NAD-bd_sf"/>
</dbReference>
<evidence type="ECO:0000313" key="12">
    <source>
        <dbReference type="EMBL" id="CAJ35585.1"/>
    </source>
</evidence>
<sequence length="456" mass="49100">METFDLIVIGSGAGDQIVSYALSDGSKVALADRGPTGGTCLNTGCIPSKMLIYPADVIRAAQEASAIGVATTIKPDFGQIMERMRNFVDGERQGMEEGLRKAKNLAFYQGVAEFTGPHTLKVGSHEITAPKIVIATGARVAIPPIPGLKETGYLDNVSLLQLREMPKSLIIIGGGYIGCEYAHFFSAMGADVTIVSRPPVLLNDEDPEVSDTVTKVMSRYVHVQTGFEADKVGREGDRKVVYAKSKKDGTTASFEADEILVALGRRSNADLLKPEKAGVETDAKGWIKVNKYLETSVPGIWAIGDAIGRYMFRHTANYHAEVVYTNMFSEHKMEVDEHAVPHAVFTHPQVGHVGMTEADAKAAGIKVLVGRAKYIQTAKGIAMHNHDGFVKVVVTADNKKILGCSVVGPDAAVLVQQVAYMMNCGRQDLGPLYTTQVIHPALSEVVMRAFGNLQPA</sequence>
<dbReference type="SUPFAM" id="SSF51905">
    <property type="entry name" value="FAD/NAD(P)-binding domain"/>
    <property type="match status" value="1"/>
</dbReference>
<evidence type="ECO:0000256" key="9">
    <source>
        <dbReference type="RuleBase" id="RU003691"/>
    </source>
</evidence>
<dbReference type="InterPro" id="IPR016156">
    <property type="entry name" value="FAD/NAD-linked_Rdtase_dimer_sf"/>
</dbReference>
<dbReference type="InterPro" id="IPR004099">
    <property type="entry name" value="Pyr_nucl-diS_OxRdtase_dimer"/>
</dbReference>
<keyword evidence="7" id="KW-1015">Disulfide bond</keyword>
<dbReference type="NCBIfam" id="NF004947">
    <property type="entry name" value="PRK06292.2-5"/>
    <property type="match status" value="1"/>
</dbReference>
<dbReference type="OrthoDB" id="27922at2157"/>
<dbReference type="RefSeq" id="WP_012036909.1">
    <property type="nucleotide sequence ID" value="NC_009464.1"/>
</dbReference>
<dbReference type="InterPro" id="IPR001100">
    <property type="entry name" value="Pyr_nuc-diS_OxRdtase"/>
</dbReference>
<dbReference type="Proteomes" id="UP000000663">
    <property type="component" value="Chromosome"/>
</dbReference>
<evidence type="ECO:0000256" key="5">
    <source>
        <dbReference type="ARBA" id="ARBA00023002"/>
    </source>
</evidence>
<dbReference type="PANTHER" id="PTHR22912">
    <property type="entry name" value="DISULFIDE OXIDOREDUCTASE"/>
    <property type="match status" value="1"/>
</dbReference>
<dbReference type="Gene3D" id="3.30.390.30">
    <property type="match status" value="1"/>
</dbReference>
<comment type="cofactor">
    <cofactor evidence="1">
        <name>FAD</name>
        <dbReference type="ChEBI" id="CHEBI:57692"/>
    </cofactor>
</comment>
<dbReference type="GO" id="GO:0006103">
    <property type="term" value="P:2-oxoglutarate metabolic process"/>
    <property type="evidence" value="ECO:0007669"/>
    <property type="project" value="TreeGrafter"/>
</dbReference>
<dbReference type="eggNOG" id="arCOG01068">
    <property type="taxonomic scope" value="Archaea"/>
</dbReference>
<dbReference type="PRINTS" id="PR00411">
    <property type="entry name" value="PNDRDTASEI"/>
</dbReference>
<protein>
    <submittedName>
        <fullName evidence="12">Dihydrolipoamide dehydrogenase</fullName>
        <ecNumber evidence="12">1.8.1.4</ecNumber>
    </submittedName>
</protein>
<dbReference type="FunFam" id="3.30.390.30:FF:000001">
    <property type="entry name" value="Dihydrolipoyl dehydrogenase"/>
    <property type="match status" value="1"/>
</dbReference>
<gene>
    <name evidence="12" type="primary">lpd</name>
    <name evidence="12" type="ORF">RCIX79</name>
</gene>
<evidence type="ECO:0000256" key="3">
    <source>
        <dbReference type="ARBA" id="ARBA00022630"/>
    </source>
</evidence>
<dbReference type="STRING" id="351160.RCIX79"/>
<dbReference type="PROSITE" id="PS00076">
    <property type="entry name" value="PYRIDINE_REDOX_1"/>
    <property type="match status" value="1"/>
</dbReference>
<dbReference type="EMBL" id="AM114193">
    <property type="protein sequence ID" value="CAJ35585.1"/>
    <property type="molecule type" value="Genomic_DNA"/>
</dbReference>
<dbReference type="InterPro" id="IPR012999">
    <property type="entry name" value="Pyr_OxRdtase_I_AS"/>
</dbReference>
<dbReference type="Pfam" id="PF02852">
    <property type="entry name" value="Pyr_redox_dim"/>
    <property type="match status" value="1"/>
</dbReference>
<dbReference type="Pfam" id="PF07992">
    <property type="entry name" value="Pyr_redox_2"/>
    <property type="match status" value="1"/>
</dbReference>
<keyword evidence="13" id="KW-1185">Reference proteome</keyword>